<dbReference type="Pfam" id="PF09594">
    <property type="entry name" value="GT87"/>
    <property type="match status" value="1"/>
</dbReference>
<dbReference type="RefSeq" id="WP_190835493.1">
    <property type="nucleotide sequence ID" value="NZ_CAWPPI010000093.1"/>
</dbReference>
<gene>
    <name evidence="9" type="ORF">ICL16_31295</name>
</gene>
<comment type="caution">
    <text evidence="9">The sequence shown here is derived from an EMBL/GenBank/DDBJ whole genome shotgun (WGS) entry which is preliminary data.</text>
</comment>
<protein>
    <submittedName>
        <fullName evidence="9">DUF2029 domain-containing protein</fullName>
    </submittedName>
</protein>
<comment type="subcellular location">
    <subcellularLocation>
        <location evidence="1">Cell membrane</location>
        <topology evidence="1">Multi-pass membrane protein</topology>
    </subcellularLocation>
</comment>
<feature type="transmembrane region" description="Helical" evidence="8">
    <location>
        <begin position="276"/>
        <end position="294"/>
    </location>
</feature>
<evidence type="ECO:0000256" key="3">
    <source>
        <dbReference type="ARBA" id="ARBA00022679"/>
    </source>
</evidence>
<feature type="transmembrane region" description="Helical" evidence="8">
    <location>
        <begin position="198"/>
        <end position="219"/>
    </location>
</feature>
<keyword evidence="4 8" id="KW-0812">Transmembrane</keyword>
<feature type="transmembrane region" description="Helical" evidence="8">
    <location>
        <begin position="315"/>
        <end position="333"/>
    </location>
</feature>
<dbReference type="InterPro" id="IPR018584">
    <property type="entry name" value="GT87"/>
</dbReference>
<evidence type="ECO:0000256" key="5">
    <source>
        <dbReference type="ARBA" id="ARBA00022989"/>
    </source>
</evidence>
<feature type="transmembrane region" description="Helical" evidence="8">
    <location>
        <begin position="380"/>
        <end position="399"/>
    </location>
</feature>
<evidence type="ECO:0000256" key="2">
    <source>
        <dbReference type="ARBA" id="ARBA00022475"/>
    </source>
</evidence>
<name>A0A8J6XKM4_9CYAN</name>
<keyword evidence="3" id="KW-0808">Transferase</keyword>
<feature type="transmembrane region" description="Helical" evidence="8">
    <location>
        <begin position="173"/>
        <end position="192"/>
    </location>
</feature>
<dbReference type="GO" id="GO:0016758">
    <property type="term" value="F:hexosyltransferase activity"/>
    <property type="evidence" value="ECO:0007669"/>
    <property type="project" value="InterPro"/>
</dbReference>
<sequence length="419" mass="48162">MLAPKKLFNNWILRILVIQFVGLLIVGIFTLRGNLSTHDLSLYYKSSLYLIEGKLPYRDFALEYPPFALVAFAIPRIFTLGLTNNYYIYAFFFLLENIVFSTINMLLMLKLMSSYSQRKKIIALAFYTLFALCIAPVMLWRYDLFPTVLTVLGLVSVISTRPTEAGISLGFGIAAKLYPVILLPIFTVYYLANKAHRALLNLWIGTIGTVGLILLPFFIVTHERLFSFLSYHKARGLQIESFFAGIIAFGHRWGLIEAKTVASYGSRDIVSPLSNTVLHLLPWFFIVIYGVMLINCFYRFRQERFTSELVKSNSLIIYTMLALLIFIITNKVFSPQYLVWIIPLAALLNLRQAFLMLAVCITTYIMLSVGSFRQLDYAKVLWLNLRNFLILGLSIWVFLDNRPHINLRANSQRLTRTEI</sequence>
<reference evidence="9" key="1">
    <citation type="submission" date="2020-09" db="EMBL/GenBank/DDBJ databases">
        <title>Iningainema tapete sp. nov. (Scytonemataceae, Cyanobacteria) from greenhouses in central Florida (USA) produces two types of nodularin with biosynthetic potential for microcystin-LR and anabaenopeptins.</title>
        <authorList>
            <person name="Berthold D.E."/>
            <person name="Lefler F.W."/>
            <person name="Huang I.-S."/>
            <person name="Abdulla H."/>
            <person name="Zimba P.V."/>
            <person name="Laughinghouse H.D. IV."/>
        </authorList>
    </citation>
    <scope>NUCLEOTIDE SEQUENCE</scope>
    <source>
        <strain evidence="9">BLCCT55</strain>
    </source>
</reference>
<organism evidence="9 10">
    <name type="scientific">Iningainema tapete BLCC-T55</name>
    <dbReference type="NCBI Taxonomy" id="2748662"/>
    <lineage>
        <taxon>Bacteria</taxon>
        <taxon>Bacillati</taxon>
        <taxon>Cyanobacteriota</taxon>
        <taxon>Cyanophyceae</taxon>
        <taxon>Nostocales</taxon>
        <taxon>Scytonemataceae</taxon>
        <taxon>Iningainema tapete</taxon>
    </lineage>
</organism>
<feature type="transmembrane region" description="Helical" evidence="8">
    <location>
        <begin position="86"/>
        <end position="109"/>
    </location>
</feature>
<feature type="transmembrane region" description="Helical" evidence="8">
    <location>
        <begin position="12"/>
        <end position="31"/>
    </location>
</feature>
<accession>A0A8J6XKM4</accession>
<keyword evidence="5 8" id="KW-1133">Transmembrane helix</keyword>
<keyword evidence="6 8" id="KW-0472">Membrane</keyword>
<dbReference type="EMBL" id="JACXAE010000093">
    <property type="protein sequence ID" value="MBD2776423.1"/>
    <property type="molecule type" value="Genomic_DNA"/>
</dbReference>
<feature type="transmembrane region" description="Helical" evidence="8">
    <location>
        <begin position="121"/>
        <end position="138"/>
    </location>
</feature>
<proteinExistence type="inferred from homology"/>
<evidence type="ECO:0000313" key="9">
    <source>
        <dbReference type="EMBL" id="MBD2776423.1"/>
    </source>
</evidence>
<keyword evidence="2" id="KW-1003">Cell membrane</keyword>
<comment type="similarity">
    <text evidence="7">Belongs to the glycosyltransferase 87 family.</text>
</comment>
<dbReference type="GO" id="GO:0005886">
    <property type="term" value="C:plasma membrane"/>
    <property type="evidence" value="ECO:0007669"/>
    <property type="project" value="UniProtKB-SubCell"/>
</dbReference>
<dbReference type="AlphaFoldDB" id="A0A8J6XKM4"/>
<evidence type="ECO:0000256" key="8">
    <source>
        <dbReference type="SAM" id="Phobius"/>
    </source>
</evidence>
<evidence type="ECO:0000256" key="7">
    <source>
        <dbReference type="ARBA" id="ARBA00024033"/>
    </source>
</evidence>
<evidence type="ECO:0000313" key="10">
    <source>
        <dbReference type="Proteomes" id="UP000629098"/>
    </source>
</evidence>
<keyword evidence="10" id="KW-1185">Reference proteome</keyword>
<evidence type="ECO:0000256" key="4">
    <source>
        <dbReference type="ARBA" id="ARBA00022692"/>
    </source>
</evidence>
<evidence type="ECO:0000256" key="6">
    <source>
        <dbReference type="ARBA" id="ARBA00023136"/>
    </source>
</evidence>
<dbReference type="Proteomes" id="UP000629098">
    <property type="component" value="Unassembled WGS sequence"/>
</dbReference>
<evidence type="ECO:0000256" key="1">
    <source>
        <dbReference type="ARBA" id="ARBA00004651"/>
    </source>
</evidence>